<dbReference type="Gene3D" id="3.40.50.10330">
    <property type="entry name" value="Probable inorganic polyphosphate/atp-NAD kinase, domain 1"/>
    <property type="match status" value="1"/>
</dbReference>
<dbReference type="SMART" id="SM00046">
    <property type="entry name" value="DAGKc"/>
    <property type="match status" value="1"/>
</dbReference>
<dbReference type="InterPro" id="IPR002219">
    <property type="entry name" value="PKC_DAG/PE"/>
</dbReference>
<keyword evidence="12" id="KW-0812">Transmembrane</keyword>
<dbReference type="InterPro" id="IPR001206">
    <property type="entry name" value="Diacylglycerol_kinase_cat_dom"/>
</dbReference>
<accession>A0A8B7NM20</accession>
<dbReference type="InterPro" id="IPR017438">
    <property type="entry name" value="ATP-NAD_kinase_N"/>
</dbReference>
<keyword evidence="4" id="KW-0479">Metal-binding</keyword>
<evidence type="ECO:0000259" key="13">
    <source>
        <dbReference type="PROSITE" id="PS50081"/>
    </source>
</evidence>
<dbReference type="PROSITE" id="PS50081">
    <property type="entry name" value="ZF_DAG_PE_2"/>
    <property type="match status" value="1"/>
</dbReference>
<feature type="domain" description="DAGKc" evidence="14">
    <location>
        <begin position="327"/>
        <end position="412"/>
    </location>
</feature>
<evidence type="ECO:0000256" key="11">
    <source>
        <dbReference type="SAM" id="MobiDB-lite"/>
    </source>
</evidence>
<evidence type="ECO:0000256" key="4">
    <source>
        <dbReference type="ARBA" id="ARBA00022723"/>
    </source>
</evidence>
<dbReference type="PROSITE" id="PS00479">
    <property type="entry name" value="ZF_DAG_PE_1"/>
    <property type="match status" value="1"/>
</dbReference>
<feature type="compositionally biased region" description="Low complexity" evidence="11">
    <location>
        <begin position="315"/>
        <end position="324"/>
    </location>
</feature>
<dbReference type="SMART" id="SM00109">
    <property type="entry name" value="C1"/>
    <property type="match status" value="2"/>
</dbReference>
<keyword evidence="3 10" id="KW-0808">Transferase</keyword>
<dbReference type="SMART" id="SM00045">
    <property type="entry name" value="DAGKa"/>
    <property type="match status" value="1"/>
</dbReference>
<dbReference type="EC" id="2.7.1.107" evidence="10"/>
<dbReference type="GO" id="GO:0016020">
    <property type="term" value="C:membrane"/>
    <property type="evidence" value="ECO:0007669"/>
    <property type="project" value="TreeGrafter"/>
</dbReference>
<keyword evidence="12" id="KW-1133">Transmembrane helix</keyword>
<evidence type="ECO:0000256" key="10">
    <source>
        <dbReference type="RuleBase" id="RU361128"/>
    </source>
</evidence>
<dbReference type="CTD" id="36408"/>
<evidence type="ECO:0000256" key="7">
    <source>
        <dbReference type="ARBA" id="ARBA00022777"/>
    </source>
</evidence>
<feature type="region of interest" description="Disordered" evidence="11">
    <location>
        <begin position="310"/>
        <end position="329"/>
    </location>
</feature>
<dbReference type="InterPro" id="IPR037607">
    <property type="entry name" value="DGK"/>
</dbReference>
<dbReference type="SUPFAM" id="SSF57889">
    <property type="entry name" value="Cysteine-rich domain"/>
    <property type="match status" value="1"/>
</dbReference>
<evidence type="ECO:0000256" key="1">
    <source>
        <dbReference type="ARBA" id="ARBA00001383"/>
    </source>
</evidence>
<dbReference type="PROSITE" id="PS50146">
    <property type="entry name" value="DAGK"/>
    <property type="match status" value="1"/>
</dbReference>
<dbReference type="Pfam" id="PF00609">
    <property type="entry name" value="DAGK_acc"/>
    <property type="match status" value="1"/>
</dbReference>
<protein>
    <recommendedName>
        <fullName evidence="10">Diacylglycerol kinase</fullName>
        <shortName evidence="10">DAG kinase</shortName>
        <ecNumber evidence="10">2.7.1.107</ecNumber>
    </recommendedName>
</protein>
<evidence type="ECO:0000313" key="16">
    <source>
        <dbReference type="RefSeq" id="XP_018014702.1"/>
    </source>
</evidence>
<dbReference type="SUPFAM" id="SSF111331">
    <property type="entry name" value="NAD kinase/diacylglycerol kinase-like"/>
    <property type="match status" value="1"/>
</dbReference>
<dbReference type="AlphaFoldDB" id="A0A8B7NM20"/>
<evidence type="ECO:0000256" key="5">
    <source>
        <dbReference type="ARBA" id="ARBA00022737"/>
    </source>
</evidence>
<keyword evidence="5" id="KW-0677">Repeat</keyword>
<gene>
    <name evidence="16" type="primary">LOC108671644</name>
</gene>
<dbReference type="Pfam" id="PF00781">
    <property type="entry name" value="DAGK_cat"/>
    <property type="match status" value="1"/>
</dbReference>
<evidence type="ECO:0000256" key="6">
    <source>
        <dbReference type="ARBA" id="ARBA00022741"/>
    </source>
</evidence>
<keyword evidence="15" id="KW-1185">Reference proteome</keyword>
<dbReference type="Gene3D" id="2.60.200.40">
    <property type="match status" value="1"/>
</dbReference>
<keyword evidence="12" id="KW-0472">Membrane</keyword>
<dbReference type="PANTHER" id="PTHR11255">
    <property type="entry name" value="DIACYLGLYCEROL KINASE"/>
    <property type="match status" value="1"/>
</dbReference>
<evidence type="ECO:0000256" key="8">
    <source>
        <dbReference type="ARBA" id="ARBA00022833"/>
    </source>
</evidence>
<sequence length="614" mass="67211">MVDSTPISGVYPPIFTFSMGEQLLIGILMAGIIAFFLMKFNKRALRWDFQQYYTINKHHWCHTGSFIDPSYCSICEAVIVASGGAFCDCCGLFTDNEDCVDSAEKNVPCKPMTLINSKFTHHHWVKGNLPATSCLCMVCGDECGEGVGLVDFMCAWCSTTVHNVCKAQLDQECNFGELLRFVVPPHCVQLTRARLWRGVTVKRISVPAETTNWNPLIVIGNVASGSSEAEVVLSSFRRWLNPVQVLDVSVVPVEEAARWCRLLHEKLATQSTSGAREKFPSQSVGQNNHLLQKGLDVTSGDTEVVDGDHRHAAVSDDGGNQTDGQTDDSGRAVTVVIAGGDGTIGWVLNTLHKKKLLQRVKVALVPLGTGNDLSRVLGWGSALDAPLDVPSYVKRVVQSTSVQLDRWLVHYSPASTLHHINILPSVVPTREIYMNNYLSVGVDALVTLRFHQARQSPFYLFNSRLLNKLIYFGYGTKDVLEHSCERLEKKLVVRMDGNLVPLPPLEALVVLNIPSWGAGVRPWGMGAGGRTAPTQRMDDGLLEVMAISSSFHICQLQIGLSEPTRLGQCRSLQVTVAGSAVPMQVDGEPWEQQPGTITVTHSHSATLLSAPSLP</sequence>
<dbReference type="CDD" id="cd20801">
    <property type="entry name" value="C1_DGKepsilon_typeIII_rpt1"/>
    <property type="match status" value="1"/>
</dbReference>
<evidence type="ECO:0000256" key="3">
    <source>
        <dbReference type="ARBA" id="ARBA00022679"/>
    </source>
</evidence>
<proteinExistence type="inferred from homology"/>
<dbReference type="GO" id="GO:0046872">
    <property type="term" value="F:metal ion binding"/>
    <property type="evidence" value="ECO:0007669"/>
    <property type="project" value="UniProtKB-KW"/>
</dbReference>
<name>A0A8B7NM20_HYAAZ</name>
<dbReference type="GO" id="GO:0007200">
    <property type="term" value="P:phospholipase C-activating G protein-coupled receptor signaling pathway"/>
    <property type="evidence" value="ECO:0007669"/>
    <property type="project" value="InterPro"/>
</dbReference>
<dbReference type="GO" id="GO:0005524">
    <property type="term" value="F:ATP binding"/>
    <property type="evidence" value="ECO:0007669"/>
    <property type="project" value="UniProtKB-KW"/>
</dbReference>
<evidence type="ECO:0000259" key="14">
    <source>
        <dbReference type="PROSITE" id="PS50146"/>
    </source>
</evidence>
<evidence type="ECO:0000256" key="2">
    <source>
        <dbReference type="ARBA" id="ARBA00009280"/>
    </source>
</evidence>
<dbReference type="RefSeq" id="XP_018014702.1">
    <property type="nucleotide sequence ID" value="XM_018159213.2"/>
</dbReference>
<evidence type="ECO:0000256" key="9">
    <source>
        <dbReference type="ARBA" id="ARBA00022840"/>
    </source>
</evidence>
<evidence type="ECO:0000256" key="12">
    <source>
        <dbReference type="SAM" id="Phobius"/>
    </source>
</evidence>
<dbReference type="InterPro" id="IPR000756">
    <property type="entry name" value="Diacylglycerol_kin_accessory"/>
</dbReference>
<keyword evidence="8" id="KW-0862">Zinc</keyword>
<keyword evidence="9 10" id="KW-0067">ATP-binding</keyword>
<keyword evidence="6 10" id="KW-0547">Nucleotide-binding</keyword>
<feature type="transmembrane region" description="Helical" evidence="12">
    <location>
        <begin position="14"/>
        <end position="37"/>
    </location>
</feature>
<dbReference type="PANTHER" id="PTHR11255:SF118">
    <property type="entry name" value="DIACYLGLYCEROL KINASE EPSILON"/>
    <property type="match status" value="1"/>
</dbReference>
<organism evidence="15 16">
    <name type="scientific">Hyalella azteca</name>
    <name type="common">Amphipod</name>
    <dbReference type="NCBI Taxonomy" id="294128"/>
    <lineage>
        <taxon>Eukaryota</taxon>
        <taxon>Metazoa</taxon>
        <taxon>Ecdysozoa</taxon>
        <taxon>Arthropoda</taxon>
        <taxon>Crustacea</taxon>
        <taxon>Multicrustacea</taxon>
        <taxon>Malacostraca</taxon>
        <taxon>Eumalacostraca</taxon>
        <taxon>Peracarida</taxon>
        <taxon>Amphipoda</taxon>
        <taxon>Senticaudata</taxon>
        <taxon>Talitrida</taxon>
        <taxon>Talitroidea</taxon>
        <taxon>Hyalellidae</taxon>
        <taxon>Hyalella</taxon>
    </lineage>
</organism>
<dbReference type="OMA" id="MQPDCER"/>
<feature type="domain" description="Phorbol-ester/DAG-type" evidence="13">
    <location>
        <begin position="121"/>
        <end position="173"/>
    </location>
</feature>
<dbReference type="InterPro" id="IPR016064">
    <property type="entry name" value="NAD/diacylglycerol_kinase_sf"/>
</dbReference>
<dbReference type="InterPro" id="IPR046349">
    <property type="entry name" value="C1-like_sf"/>
</dbReference>
<dbReference type="GO" id="GO:0004143">
    <property type="term" value="F:ATP-dependent diacylglycerol kinase activity"/>
    <property type="evidence" value="ECO:0007669"/>
    <property type="project" value="UniProtKB-EC"/>
</dbReference>
<reference evidence="16" key="1">
    <citation type="submission" date="2025-08" db="UniProtKB">
        <authorList>
            <consortium name="RefSeq"/>
        </authorList>
    </citation>
    <scope>IDENTIFICATION</scope>
    <source>
        <tissue evidence="16">Whole organism</tissue>
    </source>
</reference>
<comment type="catalytic activity">
    <reaction evidence="1 10">
        <text>a 1,2-diacyl-sn-glycerol + ATP = a 1,2-diacyl-sn-glycero-3-phosphate + ADP + H(+)</text>
        <dbReference type="Rhea" id="RHEA:10272"/>
        <dbReference type="ChEBI" id="CHEBI:15378"/>
        <dbReference type="ChEBI" id="CHEBI:17815"/>
        <dbReference type="ChEBI" id="CHEBI:30616"/>
        <dbReference type="ChEBI" id="CHEBI:58608"/>
        <dbReference type="ChEBI" id="CHEBI:456216"/>
        <dbReference type="EC" id="2.7.1.107"/>
    </reaction>
</comment>
<dbReference type="GeneID" id="108671644"/>
<keyword evidence="7 10" id="KW-0418">Kinase</keyword>
<dbReference type="KEGG" id="hazt:108671644"/>
<dbReference type="Proteomes" id="UP000694843">
    <property type="component" value="Unplaced"/>
</dbReference>
<dbReference type="OrthoDB" id="242257at2759"/>
<comment type="similarity">
    <text evidence="2 10">Belongs to the eukaryotic diacylglycerol kinase family.</text>
</comment>
<dbReference type="Gene3D" id="3.30.60.20">
    <property type="match status" value="1"/>
</dbReference>
<evidence type="ECO:0000313" key="15">
    <source>
        <dbReference type="Proteomes" id="UP000694843"/>
    </source>
</evidence>